<gene>
    <name evidence="7" type="ORF">JFN93_00565</name>
</gene>
<keyword evidence="2" id="KW-1003">Cell membrane</keyword>
<sequence length="422" mass="46317">MNNLLTKYVATRSVKGPWSIERCTGTGFAGAVVIPALSESERLFGTLDSLAANPPEMLERFLVLVVVNHREDATPQQKEDNRMTLERLRSWESPMNLAFIDAATPDRELPSRTGGVGLARKIGLDLALPRLAADGILICLDADTLVGPDYLRAISAHFTTSRCGGAVIPFRHQRGASEHEERAITLYELYLRHYVLGLDYAGSPYAFHTVGSAMACTARAYLRMGGMNSRCAGEDFYFLQQLKRTAGIEQVQGCTVHPAARSSWRVPFGTGKSIARLLAEGEDAVSFYRVECYEILKRWLEVAGQGLGQDGDALLEQAKEIHPMLGDYLADAGFPTVWDRLAANSKGADALTAAFHVWFDSLKTVRLIHHLSAALPRCRPEESVPHLLAKYGVDAPETESAQLEVLRHLQLGTGGFEALGHR</sequence>
<dbReference type="PANTHER" id="PTHR43646">
    <property type="entry name" value="GLYCOSYLTRANSFERASE"/>
    <property type="match status" value="1"/>
</dbReference>
<name>A0A8J7J9D2_9BACT</name>
<dbReference type="RefSeq" id="WP_199382033.1">
    <property type="nucleotide sequence ID" value="NZ_JAEMHM010000001.1"/>
</dbReference>
<evidence type="ECO:0000256" key="5">
    <source>
        <dbReference type="ARBA" id="ARBA00023136"/>
    </source>
</evidence>
<evidence type="ECO:0000256" key="2">
    <source>
        <dbReference type="ARBA" id="ARBA00022475"/>
    </source>
</evidence>
<keyword evidence="3" id="KW-0328">Glycosyltransferase</keyword>
<comment type="subcellular location">
    <subcellularLocation>
        <location evidence="1">Cell membrane</location>
    </subcellularLocation>
</comment>
<evidence type="ECO:0000256" key="3">
    <source>
        <dbReference type="ARBA" id="ARBA00022676"/>
    </source>
</evidence>
<comment type="caution">
    <text evidence="7">The sequence shown here is derived from an EMBL/GenBank/DDBJ whole genome shotgun (WGS) entry which is preliminary data.</text>
</comment>
<organism evidence="7 8">
    <name type="scientific">Geomesophilobacter sediminis</name>
    <dbReference type="NCBI Taxonomy" id="2798584"/>
    <lineage>
        <taxon>Bacteria</taxon>
        <taxon>Pseudomonadati</taxon>
        <taxon>Thermodesulfobacteriota</taxon>
        <taxon>Desulfuromonadia</taxon>
        <taxon>Geobacterales</taxon>
        <taxon>Geobacteraceae</taxon>
        <taxon>Geomesophilobacter</taxon>
    </lineage>
</organism>
<dbReference type="EMBL" id="JAEMHM010000001">
    <property type="protein sequence ID" value="MBJ6723186.1"/>
    <property type="molecule type" value="Genomic_DNA"/>
</dbReference>
<evidence type="ECO:0000313" key="7">
    <source>
        <dbReference type="EMBL" id="MBJ6723186.1"/>
    </source>
</evidence>
<evidence type="ECO:0000256" key="1">
    <source>
        <dbReference type="ARBA" id="ARBA00004236"/>
    </source>
</evidence>
<dbReference type="InterPro" id="IPR001173">
    <property type="entry name" value="Glyco_trans_2-like"/>
</dbReference>
<proteinExistence type="predicted"/>
<dbReference type="PANTHER" id="PTHR43646:SF2">
    <property type="entry name" value="GLYCOSYLTRANSFERASE 2-LIKE DOMAIN-CONTAINING PROTEIN"/>
    <property type="match status" value="1"/>
</dbReference>
<keyword evidence="4" id="KW-0808">Transferase</keyword>
<dbReference type="GO" id="GO:0005886">
    <property type="term" value="C:plasma membrane"/>
    <property type="evidence" value="ECO:0007669"/>
    <property type="project" value="UniProtKB-SubCell"/>
</dbReference>
<dbReference type="SUPFAM" id="SSF53448">
    <property type="entry name" value="Nucleotide-diphospho-sugar transferases"/>
    <property type="match status" value="1"/>
</dbReference>
<evidence type="ECO:0000313" key="8">
    <source>
        <dbReference type="Proteomes" id="UP000636888"/>
    </source>
</evidence>
<dbReference type="GO" id="GO:0016757">
    <property type="term" value="F:glycosyltransferase activity"/>
    <property type="evidence" value="ECO:0007669"/>
    <property type="project" value="UniProtKB-KW"/>
</dbReference>
<evidence type="ECO:0000256" key="4">
    <source>
        <dbReference type="ARBA" id="ARBA00022679"/>
    </source>
</evidence>
<dbReference type="InterPro" id="IPR029044">
    <property type="entry name" value="Nucleotide-diphossugar_trans"/>
</dbReference>
<dbReference type="Pfam" id="PF13632">
    <property type="entry name" value="Glyco_trans_2_3"/>
    <property type="match status" value="1"/>
</dbReference>
<feature type="domain" description="Glycosyltransferase 2-like" evidence="6">
    <location>
        <begin position="137"/>
        <end position="244"/>
    </location>
</feature>
<dbReference type="AlphaFoldDB" id="A0A8J7J9D2"/>
<keyword evidence="8" id="KW-1185">Reference proteome</keyword>
<accession>A0A8J7J9D2</accession>
<protein>
    <recommendedName>
        <fullName evidence="6">Glycosyltransferase 2-like domain-containing protein</fullName>
    </recommendedName>
</protein>
<keyword evidence="5" id="KW-0472">Membrane</keyword>
<dbReference type="Gene3D" id="3.90.550.10">
    <property type="entry name" value="Spore Coat Polysaccharide Biosynthesis Protein SpsA, Chain A"/>
    <property type="match status" value="1"/>
</dbReference>
<dbReference type="Proteomes" id="UP000636888">
    <property type="component" value="Unassembled WGS sequence"/>
</dbReference>
<reference evidence="7" key="1">
    <citation type="submission" date="2020-12" db="EMBL/GenBank/DDBJ databases">
        <title>Geomonas sp. Red875, isolated from river sediment.</title>
        <authorList>
            <person name="Xu Z."/>
            <person name="Zhang Z."/>
            <person name="Masuda Y."/>
            <person name="Itoh H."/>
            <person name="Senoo K."/>
        </authorList>
    </citation>
    <scope>NUCLEOTIDE SEQUENCE</scope>
    <source>
        <strain evidence="7">Red875</strain>
    </source>
</reference>
<evidence type="ECO:0000259" key="6">
    <source>
        <dbReference type="Pfam" id="PF13632"/>
    </source>
</evidence>